<dbReference type="Proteomes" id="UP000824229">
    <property type="component" value="Unassembled WGS sequence"/>
</dbReference>
<evidence type="ECO:0000313" key="3">
    <source>
        <dbReference type="EMBL" id="MBU3803590.1"/>
    </source>
</evidence>
<comment type="caution">
    <text evidence="3">The sequence shown here is derived from an EMBL/GenBank/DDBJ whole genome shotgun (WGS) entry which is preliminary data.</text>
</comment>
<protein>
    <recommendedName>
        <fullName evidence="2">Flagellar assembly protein FliH/Type III secretion system HrpE domain-containing protein</fullName>
    </recommendedName>
</protein>
<feature type="coiled-coil region" evidence="1">
    <location>
        <begin position="35"/>
        <end position="91"/>
    </location>
</feature>
<dbReference type="AlphaFoldDB" id="A0A9E2KAP2"/>
<dbReference type="Pfam" id="PF02108">
    <property type="entry name" value="FliH"/>
    <property type="match status" value="1"/>
</dbReference>
<feature type="domain" description="Flagellar assembly protein FliH/Type III secretion system HrpE" evidence="2">
    <location>
        <begin position="109"/>
        <end position="231"/>
    </location>
</feature>
<gene>
    <name evidence="3" type="ORF">H9872_02365</name>
</gene>
<dbReference type="EMBL" id="JAHLFQ010000043">
    <property type="protein sequence ID" value="MBU3803590.1"/>
    <property type="molecule type" value="Genomic_DNA"/>
</dbReference>
<evidence type="ECO:0000256" key="1">
    <source>
        <dbReference type="SAM" id="Coils"/>
    </source>
</evidence>
<keyword evidence="1" id="KW-0175">Coiled coil</keyword>
<dbReference type="InterPro" id="IPR018035">
    <property type="entry name" value="Flagellar_FliH/T3SS_HrpE"/>
</dbReference>
<evidence type="ECO:0000259" key="2">
    <source>
        <dbReference type="Pfam" id="PF02108"/>
    </source>
</evidence>
<reference evidence="3" key="1">
    <citation type="journal article" date="2021" name="PeerJ">
        <title>Extensive microbial diversity within the chicken gut microbiome revealed by metagenomics and culture.</title>
        <authorList>
            <person name="Gilroy R."/>
            <person name="Ravi A."/>
            <person name="Getino M."/>
            <person name="Pursley I."/>
            <person name="Horton D.L."/>
            <person name="Alikhan N.F."/>
            <person name="Baker D."/>
            <person name="Gharbi K."/>
            <person name="Hall N."/>
            <person name="Watson M."/>
            <person name="Adriaenssens E.M."/>
            <person name="Foster-Nyarko E."/>
            <person name="Jarju S."/>
            <person name="Secka A."/>
            <person name="Antonio M."/>
            <person name="Oren A."/>
            <person name="Chaudhuri R.R."/>
            <person name="La Ragione R."/>
            <person name="Hildebrand F."/>
            <person name="Pallen M.J."/>
        </authorList>
    </citation>
    <scope>NUCLEOTIDE SEQUENCE</scope>
    <source>
        <strain evidence="3">B5-657</strain>
    </source>
</reference>
<sequence>MSNIIKSSRIRNRSVLDLSDRMVTQVESICKKVEIETDLEAISQKESELKALEALLQEKVVEADNKVEEMISEATKKAQNIEKDARDRETKVIADAYYKQEEIISQAEKEADAIKKAALDEKQSILETIESEVVEVIITLLQHIISEEVTGHVEWLKMVVRRLLLQEEVSEEVTLLVSSNTMALLQEDKDQLVDRLSKLTAIEVDEMLNDTTCVLVTNQGNIEYDINEGLRKVVSELRILKDLT</sequence>
<proteinExistence type="predicted"/>
<evidence type="ECO:0000313" key="4">
    <source>
        <dbReference type="Proteomes" id="UP000824229"/>
    </source>
</evidence>
<name>A0A9E2KAP2_9FIRM</name>
<organism evidence="3 4">
    <name type="scientific">Candidatus Cellulosilyticum pullistercoris</name>
    <dbReference type="NCBI Taxonomy" id="2838521"/>
    <lineage>
        <taxon>Bacteria</taxon>
        <taxon>Bacillati</taxon>
        <taxon>Bacillota</taxon>
        <taxon>Clostridia</taxon>
        <taxon>Lachnospirales</taxon>
        <taxon>Cellulosilyticaceae</taxon>
        <taxon>Cellulosilyticum</taxon>
    </lineage>
</organism>
<accession>A0A9E2KAP2</accession>
<reference evidence="3" key="2">
    <citation type="submission" date="2021-04" db="EMBL/GenBank/DDBJ databases">
        <authorList>
            <person name="Gilroy R."/>
        </authorList>
    </citation>
    <scope>NUCLEOTIDE SEQUENCE</scope>
    <source>
        <strain evidence="3">B5-657</strain>
    </source>
</reference>